<proteinExistence type="predicted"/>
<protein>
    <submittedName>
        <fullName evidence="2">Monogalactosyldiacylglycerol synthase</fullName>
    </submittedName>
</protein>
<keyword evidence="3" id="KW-1185">Reference proteome</keyword>
<gene>
    <name evidence="2" type="ORF">Adt_02028</name>
</gene>
<dbReference type="Proteomes" id="UP001604336">
    <property type="component" value="Unassembled WGS sequence"/>
</dbReference>
<evidence type="ECO:0000313" key="3">
    <source>
        <dbReference type="Proteomes" id="UP001604336"/>
    </source>
</evidence>
<name>A0ABD1VUH3_9LAMI</name>
<accession>A0ABD1VUH3</accession>
<comment type="caution">
    <text evidence="2">The sequence shown here is derived from an EMBL/GenBank/DDBJ whole genome shotgun (WGS) entry which is preliminary data.</text>
</comment>
<dbReference type="EMBL" id="JBFOLK010000001">
    <property type="protein sequence ID" value="KAL2541050.1"/>
    <property type="molecule type" value="Genomic_DNA"/>
</dbReference>
<dbReference type="AlphaFoldDB" id="A0ABD1VUH3"/>
<sequence length="151" mass="16870">MALSAEGWDPRAEPLVVKILPTEGWDPVVGEKPQRSDLGAEPLRPPPELAIPQVERQRHNQDGHSALLTNYLYFDAKKRPKVNSEENNRFRNDGHGFLEDSDGVPVNGDSESPKKVLILKSDTGGGHRAFAEDIKAAFREEYRCSTMTKFS</sequence>
<feature type="region of interest" description="Disordered" evidence="1">
    <location>
        <begin position="82"/>
        <end position="113"/>
    </location>
</feature>
<evidence type="ECO:0000256" key="1">
    <source>
        <dbReference type="SAM" id="MobiDB-lite"/>
    </source>
</evidence>
<evidence type="ECO:0000313" key="2">
    <source>
        <dbReference type="EMBL" id="KAL2541050.1"/>
    </source>
</evidence>
<feature type="compositionally biased region" description="Basic and acidic residues" evidence="1">
    <location>
        <begin position="82"/>
        <end position="98"/>
    </location>
</feature>
<organism evidence="2 3">
    <name type="scientific">Abeliophyllum distichum</name>
    <dbReference type="NCBI Taxonomy" id="126358"/>
    <lineage>
        <taxon>Eukaryota</taxon>
        <taxon>Viridiplantae</taxon>
        <taxon>Streptophyta</taxon>
        <taxon>Embryophyta</taxon>
        <taxon>Tracheophyta</taxon>
        <taxon>Spermatophyta</taxon>
        <taxon>Magnoliopsida</taxon>
        <taxon>eudicotyledons</taxon>
        <taxon>Gunneridae</taxon>
        <taxon>Pentapetalae</taxon>
        <taxon>asterids</taxon>
        <taxon>lamiids</taxon>
        <taxon>Lamiales</taxon>
        <taxon>Oleaceae</taxon>
        <taxon>Forsythieae</taxon>
        <taxon>Abeliophyllum</taxon>
    </lineage>
</organism>
<reference evidence="3" key="1">
    <citation type="submission" date="2024-07" db="EMBL/GenBank/DDBJ databases">
        <title>Two chromosome-level genome assemblies of Korean endemic species Abeliophyllum distichum and Forsythia ovata (Oleaceae).</title>
        <authorList>
            <person name="Jang H."/>
        </authorList>
    </citation>
    <scope>NUCLEOTIDE SEQUENCE [LARGE SCALE GENOMIC DNA]</scope>
</reference>
<feature type="region of interest" description="Disordered" evidence="1">
    <location>
        <begin position="22"/>
        <end position="47"/>
    </location>
</feature>